<feature type="compositionally biased region" description="Basic and acidic residues" evidence="6">
    <location>
        <begin position="472"/>
        <end position="492"/>
    </location>
</feature>
<comment type="subcellular location">
    <subcellularLocation>
        <location evidence="1 5">Nucleus</location>
    </subcellularLocation>
</comment>
<evidence type="ECO:0000256" key="6">
    <source>
        <dbReference type="SAM" id="MobiDB-lite"/>
    </source>
</evidence>
<proteinExistence type="predicted"/>
<dbReference type="OrthoDB" id="6257037at2759"/>
<evidence type="ECO:0000256" key="1">
    <source>
        <dbReference type="ARBA" id="ARBA00004123"/>
    </source>
</evidence>
<dbReference type="GO" id="GO:0006355">
    <property type="term" value="P:regulation of DNA-templated transcription"/>
    <property type="evidence" value="ECO:0007669"/>
    <property type="project" value="InterPro"/>
</dbReference>
<dbReference type="PROSITE" id="PS51477">
    <property type="entry name" value="PAH"/>
    <property type="match status" value="1"/>
</dbReference>
<evidence type="ECO:0000313" key="7">
    <source>
        <dbReference type="EMBL" id="KAJ7307370.1"/>
    </source>
</evidence>
<dbReference type="GO" id="GO:0003712">
    <property type="term" value="F:transcription coregulator activity"/>
    <property type="evidence" value="ECO:0007669"/>
    <property type="project" value="TreeGrafter"/>
</dbReference>
<evidence type="ECO:0000256" key="3">
    <source>
        <dbReference type="ARBA" id="ARBA00023163"/>
    </source>
</evidence>
<dbReference type="FunFam" id="1.20.1160.11:FF:000006">
    <property type="entry name" value="GON-4-like protein isoform X1"/>
    <property type="match status" value="1"/>
</dbReference>
<feature type="compositionally biased region" description="Acidic residues" evidence="6">
    <location>
        <begin position="27"/>
        <end position="48"/>
    </location>
</feature>
<gene>
    <name evidence="7" type="ORF">JRQ81_009383</name>
</gene>
<dbReference type="Pfam" id="PF02671">
    <property type="entry name" value="PAH"/>
    <property type="match status" value="2"/>
</dbReference>
<organism evidence="7 8">
    <name type="scientific">Phrynocephalus forsythii</name>
    <dbReference type="NCBI Taxonomy" id="171643"/>
    <lineage>
        <taxon>Eukaryota</taxon>
        <taxon>Metazoa</taxon>
        <taxon>Chordata</taxon>
        <taxon>Craniata</taxon>
        <taxon>Vertebrata</taxon>
        <taxon>Euteleostomi</taxon>
        <taxon>Lepidosauria</taxon>
        <taxon>Squamata</taxon>
        <taxon>Bifurcata</taxon>
        <taxon>Unidentata</taxon>
        <taxon>Episquamata</taxon>
        <taxon>Toxicofera</taxon>
        <taxon>Iguania</taxon>
        <taxon>Acrodonta</taxon>
        <taxon>Agamidae</taxon>
        <taxon>Agaminae</taxon>
        <taxon>Phrynocephalus</taxon>
    </lineage>
</organism>
<dbReference type="EMBL" id="JAPFRF010000019">
    <property type="protein sequence ID" value="KAJ7307370.1"/>
    <property type="molecule type" value="Genomic_DNA"/>
</dbReference>
<feature type="compositionally biased region" description="Basic and acidic residues" evidence="6">
    <location>
        <begin position="448"/>
        <end position="461"/>
    </location>
</feature>
<evidence type="ECO:0008006" key="9">
    <source>
        <dbReference type="Google" id="ProtNLM"/>
    </source>
</evidence>
<feature type="compositionally biased region" description="Basic and acidic residues" evidence="6">
    <location>
        <begin position="412"/>
        <end position="423"/>
    </location>
</feature>
<evidence type="ECO:0000256" key="5">
    <source>
        <dbReference type="PROSITE-ProRule" id="PRU00810"/>
    </source>
</evidence>
<dbReference type="AlphaFoldDB" id="A0A9Q1AS78"/>
<keyword evidence="3" id="KW-0804">Transcription</keyword>
<evidence type="ECO:0000256" key="2">
    <source>
        <dbReference type="ARBA" id="ARBA00023015"/>
    </source>
</evidence>
<feature type="region of interest" description="Disordered" evidence="6">
    <location>
        <begin position="1"/>
        <end position="176"/>
    </location>
</feature>
<dbReference type="GO" id="GO:0005634">
    <property type="term" value="C:nucleus"/>
    <property type="evidence" value="ECO:0007669"/>
    <property type="project" value="UniProtKB-SubCell"/>
</dbReference>
<dbReference type="InterPro" id="IPR003822">
    <property type="entry name" value="PAH"/>
</dbReference>
<feature type="compositionally biased region" description="Acidic residues" evidence="6">
    <location>
        <begin position="82"/>
        <end position="109"/>
    </location>
</feature>
<keyword evidence="2" id="KW-0805">Transcription regulation</keyword>
<dbReference type="InterPro" id="IPR036600">
    <property type="entry name" value="PAH_sf"/>
</dbReference>
<dbReference type="Gene3D" id="1.20.1160.11">
    <property type="entry name" value="Paired amphipathic helix"/>
    <property type="match status" value="1"/>
</dbReference>
<keyword evidence="4 5" id="KW-0539">Nucleus</keyword>
<evidence type="ECO:0000256" key="4">
    <source>
        <dbReference type="ARBA" id="ARBA00023242"/>
    </source>
</evidence>
<feature type="region of interest" description="Disordered" evidence="6">
    <location>
        <begin position="383"/>
        <end position="505"/>
    </location>
</feature>
<dbReference type="PANTHER" id="PTHR16088">
    <property type="entry name" value="YY1 ASSOCIATED PROTEIN-RELATED"/>
    <property type="match status" value="1"/>
</dbReference>
<feature type="compositionally biased region" description="Low complexity" evidence="6">
    <location>
        <begin position="49"/>
        <end position="63"/>
    </location>
</feature>
<comment type="caution">
    <text evidence="7">The sequence shown here is derived from an EMBL/GenBank/DDBJ whole genome shotgun (WGS) entry which is preliminary data.</text>
</comment>
<protein>
    <recommendedName>
        <fullName evidence="9">GON-4-like protein</fullName>
    </recommendedName>
</protein>
<keyword evidence="8" id="KW-1185">Reference proteome</keyword>
<dbReference type="SUPFAM" id="SSF47762">
    <property type="entry name" value="PAH2 domain"/>
    <property type="match status" value="2"/>
</dbReference>
<dbReference type="InterPro" id="IPR052435">
    <property type="entry name" value="YY1-Transcr_Regul"/>
</dbReference>
<reference evidence="7" key="1">
    <citation type="journal article" date="2023" name="DNA Res.">
        <title>Chromosome-level genome assembly of Phrynocephalus forsythii using third-generation DNA sequencing and Hi-C analysis.</title>
        <authorList>
            <person name="Qi Y."/>
            <person name="Zhao W."/>
            <person name="Zhao Y."/>
            <person name="Niu C."/>
            <person name="Cao S."/>
            <person name="Zhang Y."/>
        </authorList>
    </citation>
    <scope>NUCLEOTIDE SEQUENCE</scope>
    <source>
        <tissue evidence="7">Muscle</tissue>
    </source>
</reference>
<feature type="compositionally biased region" description="Basic residues" evidence="6">
    <location>
        <begin position="163"/>
        <end position="175"/>
    </location>
</feature>
<sequence length="542" mass="60538">MPEDSSGTGDATGRPPAGPEATGEREGPEEEEEEDFDDDIQDEEDEEMSSASEESVLSVPELQETMEKLTWLASERRLSQEGDSEEENSPEENSEPEEEEEEEEEEGENLETLRKEDEMADEVADPGDGPVPCPTLTSAIPEVEPRSTPPDENTKAAPGKNRSSSRARAKRGRGRASKDTSKLLLLYDEDILERDPLREQKDLAFAQAYLSRVREALRHQTGKYEAFLRIIYEFENNARKQTAVDLYAQLRGVLQEWPQLLTDFAAFLLPEQALECGLFEEQQAFEKSRKFLRQLEICFAENPSHHQKIIKVLQNCAESLPQEVMELKTQMWQLLKGHDHLQDEFSIFFDHLRPSASRLGDFEEINWTEEKDYEFDGFEDVSLPDMEEEEEPPKIHATPKSKRRKEFGGQNADKEPEGSEGLKEFASAPEGAGDFQMKRSKRRSCGHKAGEGKAFRSKDPPELADALGPREPSPRPEGKEPAEDGPEQREGGDAAPGRMRAAGRRTDVAGAGVFAGDGHRRLSVGLPLVLDGASSVQGGQPA</sequence>
<dbReference type="Proteomes" id="UP001142489">
    <property type="component" value="Unassembled WGS sequence"/>
</dbReference>
<evidence type="ECO:0000313" key="8">
    <source>
        <dbReference type="Proteomes" id="UP001142489"/>
    </source>
</evidence>
<dbReference type="PANTHER" id="PTHR16088:SF3">
    <property type="entry name" value="GON-4-LIKE PROTEIN"/>
    <property type="match status" value="1"/>
</dbReference>
<accession>A0A9Q1AS78</accession>
<name>A0A9Q1AS78_9SAUR</name>